<dbReference type="EMBL" id="JAVYJV010000022">
    <property type="protein sequence ID" value="KAK4341345.1"/>
    <property type="molecule type" value="Genomic_DNA"/>
</dbReference>
<dbReference type="Proteomes" id="UP001291623">
    <property type="component" value="Unassembled WGS sequence"/>
</dbReference>
<accession>A0AAE1QXA0</accession>
<evidence type="ECO:0008006" key="3">
    <source>
        <dbReference type="Google" id="ProtNLM"/>
    </source>
</evidence>
<keyword evidence="2" id="KW-1185">Reference proteome</keyword>
<comment type="caution">
    <text evidence="1">The sequence shown here is derived from an EMBL/GenBank/DDBJ whole genome shotgun (WGS) entry which is preliminary data.</text>
</comment>
<name>A0AAE1QXA0_9SOLA</name>
<reference evidence="1" key="1">
    <citation type="submission" date="2023-12" db="EMBL/GenBank/DDBJ databases">
        <title>Genome assembly of Anisodus tanguticus.</title>
        <authorList>
            <person name="Wang Y.-J."/>
        </authorList>
    </citation>
    <scope>NUCLEOTIDE SEQUENCE</scope>
    <source>
        <strain evidence="1">KB-2021</strain>
        <tissue evidence="1">Leaf</tissue>
    </source>
</reference>
<organism evidence="1 2">
    <name type="scientific">Anisodus tanguticus</name>
    <dbReference type="NCBI Taxonomy" id="243964"/>
    <lineage>
        <taxon>Eukaryota</taxon>
        <taxon>Viridiplantae</taxon>
        <taxon>Streptophyta</taxon>
        <taxon>Embryophyta</taxon>
        <taxon>Tracheophyta</taxon>
        <taxon>Spermatophyta</taxon>
        <taxon>Magnoliopsida</taxon>
        <taxon>eudicotyledons</taxon>
        <taxon>Gunneridae</taxon>
        <taxon>Pentapetalae</taxon>
        <taxon>asterids</taxon>
        <taxon>lamiids</taxon>
        <taxon>Solanales</taxon>
        <taxon>Solanaceae</taxon>
        <taxon>Solanoideae</taxon>
        <taxon>Hyoscyameae</taxon>
        <taxon>Anisodus</taxon>
    </lineage>
</organism>
<evidence type="ECO:0000313" key="1">
    <source>
        <dbReference type="EMBL" id="KAK4341345.1"/>
    </source>
</evidence>
<dbReference type="AlphaFoldDB" id="A0AAE1QXA0"/>
<evidence type="ECO:0000313" key="2">
    <source>
        <dbReference type="Proteomes" id="UP001291623"/>
    </source>
</evidence>
<dbReference type="SUPFAM" id="SSF57845">
    <property type="entry name" value="B-box zinc-binding domain"/>
    <property type="match status" value="1"/>
</dbReference>
<dbReference type="InterPro" id="IPR006734">
    <property type="entry name" value="PLATZ"/>
</dbReference>
<proteinExistence type="predicted"/>
<protein>
    <recommendedName>
        <fullName evidence="3">PLATZ transcription factor family protein</fullName>
    </recommendedName>
</protein>
<dbReference type="PANTHER" id="PTHR31065:SF9">
    <property type="entry name" value="TRANSCRIPTION FACTOR FAMILY PROTEIN, PUTATIVE-RELATED"/>
    <property type="match status" value="1"/>
</dbReference>
<gene>
    <name evidence="1" type="ORF">RND71_039846</name>
</gene>
<sequence length="191" mass="22147">MERNNELCPAWVEPLIRADFYGHNGICETHNKYCTYFCKNCTTKPFCELCWKVAAEDEHEGHPHLRIFIVSNKASVRKADIEREVDITDIQPYTVNDHKVILLKPKGRNGRDPKCIICQGKIKDEQYQFCSISCKVSAVNTFYNSVMFGDAERLRHGLCESETIEEIEAEVPSYSLRTKPRKRRPCRSPLF</sequence>
<dbReference type="Pfam" id="PF04640">
    <property type="entry name" value="PLATZ"/>
    <property type="match status" value="1"/>
</dbReference>
<dbReference type="PANTHER" id="PTHR31065">
    <property type="entry name" value="PLATZ TRANSCRIPTION FACTOR FAMILY PROTEIN"/>
    <property type="match status" value="1"/>
</dbReference>